<evidence type="ECO:0000313" key="2">
    <source>
        <dbReference type="EnsemblPlants" id="OB04G31180.1"/>
    </source>
</evidence>
<feature type="compositionally biased region" description="Polar residues" evidence="1">
    <location>
        <begin position="28"/>
        <end position="47"/>
    </location>
</feature>
<dbReference type="HOGENOM" id="CLU_1752549_0_0_1"/>
<reference evidence="2" key="1">
    <citation type="journal article" date="2013" name="Nat. Commun.">
        <title>Whole-genome sequencing of Oryza brachyantha reveals mechanisms underlying Oryza genome evolution.</title>
        <authorList>
            <person name="Chen J."/>
            <person name="Huang Q."/>
            <person name="Gao D."/>
            <person name="Wang J."/>
            <person name="Lang Y."/>
            <person name="Liu T."/>
            <person name="Li B."/>
            <person name="Bai Z."/>
            <person name="Luis Goicoechea J."/>
            <person name="Liang C."/>
            <person name="Chen C."/>
            <person name="Zhang W."/>
            <person name="Sun S."/>
            <person name="Liao Y."/>
            <person name="Zhang X."/>
            <person name="Yang L."/>
            <person name="Song C."/>
            <person name="Wang M."/>
            <person name="Shi J."/>
            <person name="Liu G."/>
            <person name="Liu J."/>
            <person name="Zhou H."/>
            <person name="Zhou W."/>
            <person name="Yu Q."/>
            <person name="An N."/>
            <person name="Chen Y."/>
            <person name="Cai Q."/>
            <person name="Wang B."/>
            <person name="Liu B."/>
            <person name="Min J."/>
            <person name="Huang Y."/>
            <person name="Wu H."/>
            <person name="Li Z."/>
            <person name="Zhang Y."/>
            <person name="Yin Y."/>
            <person name="Song W."/>
            <person name="Jiang J."/>
            <person name="Jackson S.A."/>
            <person name="Wing R.A."/>
            <person name="Wang J."/>
            <person name="Chen M."/>
        </authorList>
    </citation>
    <scope>NUCLEOTIDE SEQUENCE [LARGE SCALE GENOMIC DNA]</scope>
    <source>
        <strain evidence="2">cv. IRGC 101232</strain>
    </source>
</reference>
<organism evidence="2">
    <name type="scientific">Oryza brachyantha</name>
    <name type="common">malo sina</name>
    <dbReference type="NCBI Taxonomy" id="4533"/>
    <lineage>
        <taxon>Eukaryota</taxon>
        <taxon>Viridiplantae</taxon>
        <taxon>Streptophyta</taxon>
        <taxon>Embryophyta</taxon>
        <taxon>Tracheophyta</taxon>
        <taxon>Spermatophyta</taxon>
        <taxon>Magnoliopsida</taxon>
        <taxon>Liliopsida</taxon>
        <taxon>Poales</taxon>
        <taxon>Poaceae</taxon>
        <taxon>BOP clade</taxon>
        <taxon>Oryzoideae</taxon>
        <taxon>Oryzeae</taxon>
        <taxon>Oryzinae</taxon>
        <taxon>Oryza</taxon>
    </lineage>
</organism>
<dbReference type="EnsemblPlants" id="OB04G31180.1">
    <property type="protein sequence ID" value="OB04G31180.1"/>
    <property type="gene ID" value="OB04G31180"/>
</dbReference>
<dbReference type="Gramene" id="OB04G31180.1">
    <property type="protein sequence ID" value="OB04G31180.1"/>
    <property type="gene ID" value="OB04G31180"/>
</dbReference>
<name>J3M143_ORYBR</name>
<feature type="compositionally biased region" description="Basic and acidic residues" evidence="1">
    <location>
        <begin position="95"/>
        <end position="105"/>
    </location>
</feature>
<feature type="compositionally biased region" description="Basic residues" evidence="1">
    <location>
        <begin position="56"/>
        <end position="68"/>
    </location>
</feature>
<accession>J3M143</accession>
<feature type="region of interest" description="Disordered" evidence="1">
    <location>
        <begin position="19"/>
        <end position="110"/>
    </location>
</feature>
<feature type="compositionally biased region" description="Basic and acidic residues" evidence="1">
    <location>
        <begin position="69"/>
        <end position="79"/>
    </location>
</feature>
<keyword evidence="3" id="KW-1185">Reference proteome</keyword>
<evidence type="ECO:0000256" key="1">
    <source>
        <dbReference type="SAM" id="MobiDB-lite"/>
    </source>
</evidence>
<protein>
    <submittedName>
        <fullName evidence="2">Uncharacterized protein</fullName>
    </submittedName>
</protein>
<reference evidence="2" key="2">
    <citation type="submission" date="2013-04" db="UniProtKB">
        <authorList>
            <consortium name="EnsemblPlants"/>
        </authorList>
    </citation>
    <scope>IDENTIFICATION</scope>
</reference>
<proteinExistence type="predicted"/>
<evidence type="ECO:0000313" key="3">
    <source>
        <dbReference type="Proteomes" id="UP000006038"/>
    </source>
</evidence>
<dbReference type="Proteomes" id="UP000006038">
    <property type="component" value="Chromosome 4"/>
</dbReference>
<sequence length="149" mass="17839">MMMMMEKNKNDWLRRTRNRNFHGAPQPCKSQETNNKNRSMISTTSILKSKPFCASTRRRERKKPPHKNTRPESAKRDRNQYAVTNTRRWRSGLSQDRDRINRRDNTANIGTRCTRTRGREKKEKKSSQTFSFSRLLLIKSRSRPRTRRA</sequence>
<dbReference type="AlphaFoldDB" id="J3M143"/>